<dbReference type="EMBL" id="FOZW01000014">
    <property type="protein sequence ID" value="SFT20053.1"/>
    <property type="molecule type" value="Genomic_DNA"/>
</dbReference>
<dbReference type="PROSITE" id="PS50404">
    <property type="entry name" value="GST_NTER"/>
    <property type="match status" value="1"/>
</dbReference>
<feature type="region of interest" description="Disordered" evidence="1">
    <location>
        <begin position="96"/>
        <end position="132"/>
    </location>
</feature>
<accession>A0A1I6W248</accession>
<dbReference type="GO" id="GO:0016740">
    <property type="term" value="F:transferase activity"/>
    <property type="evidence" value="ECO:0007669"/>
    <property type="project" value="UniProtKB-KW"/>
</dbReference>
<dbReference type="STRING" id="311180.SAMN04488050_11462"/>
<dbReference type="AlphaFoldDB" id="A0A1I6W248"/>
<organism evidence="3 4">
    <name type="scientific">Alloyangia pacifica</name>
    <dbReference type="NCBI Taxonomy" id="311180"/>
    <lineage>
        <taxon>Bacteria</taxon>
        <taxon>Pseudomonadati</taxon>
        <taxon>Pseudomonadota</taxon>
        <taxon>Alphaproteobacteria</taxon>
        <taxon>Rhodobacterales</taxon>
        <taxon>Roseobacteraceae</taxon>
        <taxon>Alloyangia</taxon>
    </lineage>
</organism>
<dbReference type="Gene3D" id="1.20.1050.10">
    <property type="match status" value="1"/>
</dbReference>
<feature type="compositionally biased region" description="Polar residues" evidence="1">
    <location>
        <begin position="102"/>
        <end position="123"/>
    </location>
</feature>
<dbReference type="InterPro" id="IPR004045">
    <property type="entry name" value="Glutathione_S-Trfase_N"/>
</dbReference>
<dbReference type="InterPro" id="IPR036249">
    <property type="entry name" value="Thioredoxin-like_sf"/>
</dbReference>
<protein>
    <submittedName>
        <fullName evidence="3">Glutathione S-transferase</fullName>
    </submittedName>
</protein>
<keyword evidence="3" id="KW-0808">Transferase</keyword>
<reference evidence="4" key="1">
    <citation type="submission" date="2016-10" db="EMBL/GenBank/DDBJ databases">
        <authorList>
            <person name="Varghese N."/>
            <person name="Submissions S."/>
        </authorList>
    </citation>
    <scope>NUCLEOTIDE SEQUENCE [LARGE SCALE GENOMIC DNA]</scope>
    <source>
        <strain evidence="4">DSM 26894</strain>
    </source>
</reference>
<dbReference type="Gene3D" id="3.40.30.10">
    <property type="entry name" value="Glutaredoxin"/>
    <property type="match status" value="1"/>
</dbReference>
<dbReference type="RefSeq" id="WP_218124925.1">
    <property type="nucleotide sequence ID" value="NZ_FNCL01000015.1"/>
</dbReference>
<name>A0A1I6W248_9RHOB</name>
<dbReference type="Proteomes" id="UP000199392">
    <property type="component" value="Unassembled WGS sequence"/>
</dbReference>
<sequence length="132" mass="14669">MFNPNWTVLVLRDDDGPALWETGAILRYLAGRYGDDAIWPRDPLTRADVDRWTEWANLNVAMAFAAPVFWRIVRTPAHRQDAAAIAQAVQALEHRPRIAEQSLGNTRRSQARGSPAPTSSSATCCIAPTKSR</sequence>
<dbReference type="SUPFAM" id="SSF52833">
    <property type="entry name" value="Thioredoxin-like"/>
    <property type="match status" value="1"/>
</dbReference>
<evidence type="ECO:0000313" key="3">
    <source>
        <dbReference type="EMBL" id="SFT20053.1"/>
    </source>
</evidence>
<dbReference type="SUPFAM" id="SSF47616">
    <property type="entry name" value="GST C-terminal domain-like"/>
    <property type="match status" value="1"/>
</dbReference>
<feature type="domain" description="GST N-terminal" evidence="2">
    <location>
        <begin position="1"/>
        <end position="37"/>
    </location>
</feature>
<evidence type="ECO:0000259" key="2">
    <source>
        <dbReference type="PROSITE" id="PS50404"/>
    </source>
</evidence>
<keyword evidence="4" id="KW-1185">Reference proteome</keyword>
<evidence type="ECO:0000313" key="4">
    <source>
        <dbReference type="Proteomes" id="UP000199392"/>
    </source>
</evidence>
<gene>
    <name evidence="3" type="ORF">SAMN04488050_11462</name>
</gene>
<dbReference type="InterPro" id="IPR036282">
    <property type="entry name" value="Glutathione-S-Trfase_C_sf"/>
</dbReference>
<proteinExistence type="predicted"/>
<evidence type="ECO:0000256" key="1">
    <source>
        <dbReference type="SAM" id="MobiDB-lite"/>
    </source>
</evidence>